<dbReference type="InterPro" id="IPR043128">
    <property type="entry name" value="Rev_trsase/Diguanyl_cyclase"/>
</dbReference>
<dbReference type="Pfam" id="PF00990">
    <property type="entry name" value="GGDEF"/>
    <property type="match status" value="1"/>
</dbReference>
<dbReference type="SUPFAM" id="SSF55073">
    <property type="entry name" value="Nucleotide cyclase"/>
    <property type="match status" value="1"/>
</dbReference>
<keyword evidence="3" id="KW-0175">Coiled coil</keyword>
<dbReference type="NCBIfam" id="TIGR00254">
    <property type="entry name" value="GGDEF"/>
    <property type="match status" value="1"/>
</dbReference>
<evidence type="ECO:0000256" key="2">
    <source>
        <dbReference type="ARBA" id="ARBA00034247"/>
    </source>
</evidence>
<evidence type="ECO:0000259" key="4">
    <source>
        <dbReference type="PROSITE" id="PS50887"/>
    </source>
</evidence>
<dbReference type="InterPro" id="IPR050469">
    <property type="entry name" value="Diguanylate_Cyclase"/>
</dbReference>
<feature type="domain" description="GGDEF" evidence="4">
    <location>
        <begin position="228"/>
        <end position="364"/>
    </location>
</feature>
<dbReference type="PROSITE" id="PS50887">
    <property type="entry name" value="GGDEF"/>
    <property type="match status" value="1"/>
</dbReference>
<reference evidence="5" key="1">
    <citation type="submission" date="2008-04" db="EMBL/GenBank/DDBJ databases">
        <title>Complete sequence of chromosome of Methylobacterium populi BJ001.</title>
        <authorList>
            <consortium name="US DOE Joint Genome Institute"/>
            <person name="Copeland A."/>
            <person name="Lucas S."/>
            <person name="Lapidus A."/>
            <person name="Glavina del Rio T."/>
            <person name="Dalin E."/>
            <person name="Tice H."/>
            <person name="Bruce D."/>
            <person name="Goodwin L."/>
            <person name="Pitluck S."/>
            <person name="Chertkov O."/>
            <person name="Brettin T."/>
            <person name="Detter J.C."/>
            <person name="Han C."/>
            <person name="Kuske C.R."/>
            <person name="Schmutz J."/>
            <person name="Larimer F."/>
            <person name="Land M."/>
            <person name="Hauser L."/>
            <person name="Kyrpides N."/>
            <person name="Mikhailova N."/>
            <person name="Marx C."/>
            <person name="Richardson P."/>
        </authorList>
    </citation>
    <scope>NUCLEOTIDE SEQUENCE [LARGE SCALE GENOMIC DNA]</scope>
    <source>
        <strain evidence="5">BJ001</strain>
    </source>
</reference>
<dbReference type="GO" id="GO:0052621">
    <property type="term" value="F:diguanylate cyclase activity"/>
    <property type="evidence" value="ECO:0007669"/>
    <property type="project" value="UniProtKB-EC"/>
</dbReference>
<dbReference type="SMART" id="SM00267">
    <property type="entry name" value="GGDEF"/>
    <property type="match status" value="1"/>
</dbReference>
<evidence type="ECO:0000256" key="3">
    <source>
        <dbReference type="SAM" id="Coils"/>
    </source>
</evidence>
<evidence type="ECO:0000313" key="6">
    <source>
        <dbReference type="Proteomes" id="UP000007136"/>
    </source>
</evidence>
<dbReference type="EMBL" id="CP001029">
    <property type="protein sequence ID" value="ACB82562.1"/>
    <property type="molecule type" value="Genomic_DNA"/>
</dbReference>
<dbReference type="Proteomes" id="UP000007136">
    <property type="component" value="Chromosome"/>
</dbReference>
<comment type="catalytic activity">
    <reaction evidence="2">
        <text>2 GTP = 3',3'-c-di-GMP + 2 diphosphate</text>
        <dbReference type="Rhea" id="RHEA:24898"/>
        <dbReference type="ChEBI" id="CHEBI:33019"/>
        <dbReference type="ChEBI" id="CHEBI:37565"/>
        <dbReference type="ChEBI" id="CHEBI:58805"/>
        <dbReference type="EC" id="2.7.7.65"/>
    </reaction>
</comment>
<dbReference type="GO" id="GO:1902201">
    <property type="term" value="P:negative regulation of bacterial-type flagellum-dependent cell motility"/>
    <property type="evidence" value="ECO:0007669"/>
    <property type="project" value="TreeGrafter"/>
</dbReference>
<dbReference type="PANTHER" id="PTHR45138:SF9">
    <property type="entry name" value="DIGUANYLATE CYCLASE DGCM-RELATED"/>
    <property type="match status" value="1"/>
</dbReference>
<dbReference type="AlphaFoldDB" id="B1ZFV3"/>
<dbReference type="eggNOG" id="COG3706">
    <property type="taxonomic scope" value="Bacteria"/>
</dbReference>
<dbReference type="InterPro" id="IPR000160">
    <property type="entry name" value="GGDEF_dom"/>
</dbReference>
<dbReference type="EC" id="2.7.7.65" evidence="1"/>
<feature type="coiled-coil region" evidence="3">
    <location>
        <begin position="167"/>
        <end position="194"/>
    </location>
</feature>
<dbReference type="GO" id="GO:0005886">
    <property type="term" value="C:plasma membrane"/>
    <property type="evidence" value="ECO:0007669"/>
    <property type="project" value="TreeGrafter"/>
</dbReference>
<proteinExistence type="predicted"/>
<dbReference type="GO" id="GO:0043709">
    <property type="term" value="P:cell adhesion involved in single-species biofilm formation"/>
    <property type="evidence" value="ECO:0007669"/>
    <property type="project" value="TreeGrafter"/>
</dbReference>
<name>B1ZFV3_METPB</name>
<evidence type="ECO:0000313" key="5">
    <source>
        <dbReference type="EMBL" id="ACB82562.1"/>
    </source>
</evidence>
<dbReference type="Gene3D" id="3.30.70.270">
    <property type="match status" value="1"/>
</dbReference>
<protein>
    <recommendedName>
        <fullName evidence="1">diguanylate cyclase</fullName>
        <ecNumber evidence="1">2.7.7.65</ecNumber>
    </recommendedName>
</protein>
<dbReference type="KEGG" id="mpo:Mpop_4463"/>
<dbReference type="InterPro" id="IPR029787">
    <property type="entry name" value="Nucleotide_cyclase"/>
</dbReference>
<organism evidence="5 6">
    <name type="scientific">Methylorubrum populi (strain ATCC BAA-705 / NCIMB 13946 / BJ001)</name>
    <name type="common">Methylobacterium populi</name>
    <dbReference type="NCBI Taxonomy" id="441620"/>
    <lineage>
        <taxon>Bacteria</taxon>
        <taxon>Pseudomonadati</taxon>
        <taxon>Pseudomonadota</taxon>
        <taxon>Alphaproteobacteria</taxon>
        <taxon>Hyphomicrobiales</taxon>
        <taxon>Methylobacteriaceae</taxon>
        <taxon>Methylorubrum</taxon>
    </lineage>
</organism>
<sequence length="372" mass="41037">MLRAVCPVRRSLRHRMSLGPDSDRDRSFTLAQRSFELMRDYCACATPRAYAVWYLYVSGTQPLLNDAVKRLTTQNGTLTSADIDGLHDTYIDGRRLAVEVDRMNSSLIAEVEGIMEMIEVSIRSTAQYGESLQALTHDIANTATSRTRLREIVTTIVANTRDVTANNRTLEARMRESRSEIETLRETLEAARLESLTDALTGLGNRKSFEEALRRTVDASPTSGHGGKPTSLIVLDIDSFKRFNDLYGHLTGDQVLRLVAIVMREHVGQTGATLARFGGEEFGIVLPETGLEDARAIAERVRNGVTGRELVKRSTGESLGKVTVSLGVATQRGDDNAVSLLERADACLFAAKRAGRNRTYDETEVDALRDVA</sequence>
<dbReference type="PANTHER" id="PTHR45138">
    <property type="entry name" value="REGULATORY COMPONENTS OF SENSORY TRANSDUCTION SYSTEM"/>
    <property type="match status" value="1"/>
</dbReference>
<gene>
    <name evidence="5" type="ordered locus">Mpop_4463</name>
</gene>
<accession>B1ZFV3</accession>
<dbReference type="CDD" id="cd01949">
    <property type="entry name" value="GGDEF"/>
    <property type="match status" value="1"/>
</dbReference>
<dbReference type="HOGENOM" id="CLU_000445_11_5_5"/>
<evidence type="ECO:0000256" key="1">
    <source>
        <dbReference type="ARBA" id="ARBA00012528"/>
    </source>
</evidence>
<dbReference type="FunFam" id="3.30.70.270:FF:000001">
    <property type="entry name" value="Diguanylate cyclase domain protein"/>
    <property type="match status" value="1"/>
</dbReference>
<dbReference type="STRING" id="441620.Mpop_4463"/>